<reference evidence="2 3" key="2">
    <citation type="submission" date="2018-11" db="EMBL/GenBank/DDBJ databases">
        <authorList>
            <consortium name="Pathogen Informatics"/>
        </authorList>
    </citation>
    <scope>NUCLEOTIDE SEQUENCE [LARGE SCALE GENOMIC DNA]</scope>
</reference>
<proteinExistence type="predicted"/>
<evidence type="ECO:0000313" key="4">
    <source>
        <dbReference type="WBParaSite" id="TCLT_0000903401-mRNA-1"/>
    </source>
</evidence>
<gene>
    <name evidence="2" type="ORF">TCLT_LOCUS9023</name>
</gene>
<dbReference type="EMBL" id="UYYF01004720">
    <property type="protein sequence ID" value="VDN06623.1"/>
    <property type="molecule type" value="Genomic_DNA"/>
</dbReference>
<evidence type="ECO:0000313" key="3">
    <source>
        <dbReference type="Proteomes" id="UP000276776"/>
    </source>
</evidence>
<dbReference type="AlphaFoldDB" id="A0A0N5D7I6"/>
<organism evidence="4">
    <name type="scientific">Thelazia callipaeda</name>
    <name type="common">Oriental eyeworm</name>
    <name type="synonym">Parasitic nematode</name>
    <dbReference type="NCBI Taxonomy" id="103827"/>
    <lineage>
        <taxon>Eukaryota</taxon>
        <taxon>Metazoa</taxon>
        <taxon>Ecdysozoa</taxon>
        <taxon>Nematoda</taxon>
        <taxon>Chromadorea</taxon>
        <taxon>Rhabditida</taxon>
        <taxon>Spirurina</taxon>
        <taxon>Spiruromorpha</taxon>
        <taxon>Thelazioidea</taxon>
        <taxon>Thelaziidae</taxon>
        <taxon>Thelazia</taxon>
    </lineage>
</organism>
<dbReference type="WBParaSite" id="TCLT_0000903401-mRNA-1">
    <property type="protein sequence ID" value="TCLT_0000903401-mRNA-1"/>
    <property type="gene ID" value="TCLT_0000903401"/>
</dbReference>
<evidence type="ECO:0000313" key="2">
    <source>
        <dbReference type="EMBL" id="VDN06623.1"/>
    </source>
</evidence>
<name>A0A0N5D7I6_THECL</name>
<feature type="region of interest" description="Disordered" evidence="1">
    <location>
        <begin position="16"/>
        <end position="49"/>
    </location>
</feature>
<evidence type="ECO:0000256" key="1">
    <source>
        <dbReference type="SAM" id="MobiDB-lite"/>
    </source>
</evidence>
<feature type="compositionally biased region" description="Basic and acidic residues" evidence="1">
    <location>
        <begin position="25"/>
        <end position="39"/>
    </location>
</feature>
<dbReference type="Proteomes" id="UP000276776">
    <property type="component" value="Unassembled WGS sequence"/>
</dbReference>
<accession>A0A0N5D7I6</accession>
<keyword evidence="3" id="KW-1185">Reference proteome</keyword>
<sequence>MHSIDSSQVDARKHLLRQTIWIPRGRGENDEHNKSERRTNTARVPECDP</sequence>
<protein>
    <submittedName>
        <fullName evidence="2 4">Uncharacterized protein</fullName>
    </submittedName>
</protein>
<reference evidence="4" key="1">
    <citation type="submission" date="2017-02" db="UniProtKB">
        <authorList>
            <consortium name="WormBaseParasite"/>
        </authorList>
    </citation>
    <scope>IDENTIFICATION</scope>
</reference>